<evidence type="ECO:0000259" key="5">
    <source>
        <dbReference type="PROSITE" id="PS50931"/>
    </source>
</evidence>
<keyword evidence="2" id="KW-0805">Transcription regulation</keyword>
<evidence type="ECO:0000256" key="4">
    <source>
        <dbReference type="ARBA" id="ARBA00023163"/>
    </source>
</evidence>
<proteinExistence type="inferred from homology"/>
<name>A0ABS6KYV7_9GAMM</name>
<evidence type="ECO:0000313" key="6">
    <source>
        <dbReference type="EMBL" id="MBU9834656.1"/>
    </source>
</evidence>
<organism evidence="6 7">
    <name type="scientific">Rahnella perminowiae</name>
    <dbReference type="NCBI Taxonomy" id="2816244"/>
    <lineage>
        <taxon>Bacteria</taxon>
        <taxon>Pseudomonadati</taxon>
        <taxon>Pseudomonadota</taxon>
        <taxon>Gammaproteobacteria</taxon>
        <taxon>Enterobacterales</taxon>
        <taxon>Yersiniaceae</taxon>
        <taxon>Rahnella</taxon>
    </lineage>
</organism>
<dbReference type="Proteomes" id="UP000699865">
    <property type="component" value="Unassembled WGS sequence"/>
</dbReference>
<feature type="domain" description="HTH lysR-type" evidence="5">
    <location>
        <begin position="1"/>
        <end position="62"/>
    </location>
</feature>
<comment type="similarity">
    <text evidence="1">Belongs to the LysR transcriptional regulatory family.</text>
</comment>
<evidence type="ECO:0000256" key="1">
    <source>
        <dbReference type="ARBA" id="ARBA00009437"/>
    </source>
</evidence>
<dbReference type="CDD" id="cd08476">
    <property type="entry name" value="PBP2_CrgA_like_7"/>
    <property type="match status" value="1"/>
</dbReference>
<protein>
    <submittedName>
        <fullName evidence="6">LysR family transcriptional regulator</fullName>
    </submittedName>
</protein>
<keyword evidence="3" id="KW-0238">DNA-binding</keyword>
<evidence type="ECO:0000313" key="7">
    <source>
        <dbReference type="Proteomes" id="UP000699865"/>
    </source>
</evidence>
<evidence type="ECO:0000256" key="2">
    <source>
        <dbReference type="ARBA" id="ARBA00023015"/>
    </source>
</evidence>
<evidence type="ECO:0000256" key="3">
    <source>
        <dbReference type="ARBA" id="ARBA00023125"/>
    </source>
</evidence>
<dbReference type="PROSITE" id="PS50931">
    <property type="entry name" value="HTH_LYSR"/>
    <property type="match status" value="1"/>
</dbReference>
<comment type="caution">
    <text evidence="6">The sequence shown here is derived from an EMBL/GenBank/DDBJ whole genome shotgun (WGS) entry which is preliminary data.</text>
</comment>
<keyword evidence="7" id="KW-1185">Reference proteome</keyword>
<accession>A0ABS6KYV7</accession>
<dbReference type="Pfam" id="PF00126">
    <property type="entry name" value="HTH_1"/>
    <property type="match status" value="1"/>
</dbReference>
<dbReference type="PANTHER" id="PTHR30537">
    <property type="entry name" value="HTH-TYPE TRANSCRIPTIONAL REGULATOR"/>
    <property type="match status" value="1"/>
</dbReference>
<dbReference type="EMBL" id="JAFMOU010000064">
    <property type="protein sequence ID" value="MBU9834656.1"/>
    <property type="molecule type" value="Genomic_DNA"/>
</dbReference>
<keyword evidence="4" id="KW-0804">Transcription</keyword>
<dbReference type="RefSeq" id="WP_217138017.1">
    <property type="nucleotide sequence ID" value="NZ_JAFMOU010000064.1"/>
</dbReference>
<gene>
    <name evidence="6" type="ORF">J1786_07495</name>
</gene>
<dbReference type="InterPro" id="IPR000847">
    <property type="entry name" value="LysR_HTH_N"/>
</dbReference>
<sequence length="316" mass="35071">MDSFSALGGLEVFVQTAKTRSFAEAGRTLGISASAVSKSISRLEERVGVRLFQRSTRSVRLTSEGEMFLERCGRIFGEIQAAEDELGAMTQHPRGRLRVGLALSAGLPLPVLSAFMARYPEIELDLDFTDRLVDVIDEGFDVVIRGNSLRDSRLVSRPLGPYRACLVAAPSYLKEKGMPTKPDDLLNHACLHYRWTPTGKIYQWPLEHTVGTTAISSLPLSMVCNSLDALLYMTLAGRGIACVPDFSVKTPVAEGRLKTLLDAYITDANTIHIMWPSNRKMTPKVRAFVDFMHANFCDYLATPMNDPKQKRERSPT</sequence>
<dbReference type="InterPro" id="IPR058163">
    <property type="entry name" value="LysR-type_TF_proteobact-type"/>
</dbReference>
<dbReference type="InterPro" id="IPR005119">
    <property type="entry name" value="LysR_subst-bd"/>
</dbReference>
<reference evidence="6 7" key="1">
    <citation type="submission" date="2021-03" db="EMBL/GenBank/DDBJ databases">
        <title>Five novel Rahnella species.</title>
        <authorList>
            <person name="Brady C."/>
            <person name="Asselin J."/>
            <person name="Beer S."/>
            <person name="Bruberg M.B."/>
            <person name="Crampton B."/>
            <person name="Venter S."/>
            <person name="Arnold D."/>
            <person name="Denman S."/>
        </authorList>
    </citation>
    <scope>NUCLEOTIDE SEQUENCE [LARGE SCALE GENOMIC DNA]</scope>
    <source>
        <strain evidence="6 7">L72c</strain>
    </source>
</reference>
<dbReference type="PANTHER" id="PTHR30537:SF72">
    <property type="entry name" value="LYSR FAMILY TRANSCRIPTIONAL REGULATOR"/>
    <property type="match status" value="1"/>
</dbReference>
<dbReference type="Pfam" id="PF03466">
    <property type="entry name" value="LysR_substrate"/>
    <property type="match status" value="1"/>
</dbReference>